<dbReference type="GO" id="GO:0003785">
    <property type="term" value="F:actin monomer binding"/>
    <property type="evidence" value="ECO:0007669"/>
    <property type="project" value="TreeGrafter"/>
</dbReference>
<evidence type="ECO:0000259" key="9">
    <source>
        <dbReference type="PROSITE" id="PS51263"/>
    </source>
</evidence>
<keyword evidence="3" id="KW-0963">Cytoplasm</keyword>
<dbReference type="GO" id="GO:0051015">
    <property type="term" value="F:actin filament binding"/>
    <property type="evidence" value="ECO:0007669"/>
    <property type="project" value="TreeGrafter"/>
</dbReference>
<dbReference type="SUPFAM" id="SSF55753">
    <property type="entry name" value="Actin depolymerizing proteins"/>
    <property type="match status" value="2"/>
</dbReference>
<dbReference type="InterPro" id="IPR029006">
    <property type="entry name" value="ADF-H/Gelsolin-like_dom_sf"/>
</dbReference>
<evidence type="ECO:0000256" key="3">
    <source>
        <dbReference type="ARBA" id="ARBA00022490"/>
    </source>
</evidence>
<keyword evidence="4" id="KW-0677">Repeat</keyword>
<comment type="similarity">
    <text evidence="2">Belongs to the actin-binding proteins ADF family. Twinfilin subfamily.</text>
</comment>
<feature type="region of interest" description="Disordered" evidence="8">
    <location>
        <begin position="290"/>
        <end position="314"/>
    </location>
</feature>
<sequence>MSNQSGINCSQELVQAFRDFVGASDRALLMAIENEQVIPKRTITGSNNLKQDFDLLARELADEAVYVVVRNDDIPGKFIFVSFVLDDAPVRSKMLYASTKNTVIRQLGVEFFHPVVFINDRSELSAEGYELLRGSEEKPLSSSEESLATVKRLELLSGGGIERRKQQLVSASSSGLQMDIDTALWSKIKGLGQGETVTIVIGAGEQFQMGPCAHVSGLSAVSASIPTESPTYTVANLDGYYFIYCCPSGSKVRDRMVYASSKQGLLNELKSGGIEFIKVVEVGDPDEIVADHEDQPAAKPASQTFNKPKGPRRR</sequence>
<keyword evidence="6" id="KW-0206">Cytoskeleton</keyword>
<feature type="domain" description="ADF-H" evidence="9">
    <location>
        <begin position="4"/>
        <end position="134"/>
    </location>
</feature>
<evidence type="ECO:0000256" key="1">
    <source>
        <dbReference type="ARBA" id="ARBA00004245"/>
    </source>
</evidence>
<dbReference type="GO" id="GO:0005737">
    <property type="term" value="C:cytoplasm"/>
    <property type="evidence" value="ECO:0007669"/>
    <property type="project" value="TreeGrafter"/>
</dbReference>
<accession>A0A7R6UXJ7</accession>
<dbReference type="GO" id="GO:0005884">
    <property type="term" value="C:actin filament"/>
    <property type="evidence" value="ECO:0007669"/>
    <property type="project" value="TreeGrafter"/>
</dbReference>
<reference evidence="10" key="1">
    <citation type="journal article" date="2021" name="Yeast">
        <title>Identification of proteins responsive to heterologous protein production in thermotolerant methylotrophic yeast Ogataea thermomethanolica TBRC656.</title>
        <authorList>
            <person name="Phithakrotchanakoon C."/>
            <person name="Puseenam A."/>
            <person name="Kruasuwan W."/>
            <person name="Likhitrattanapisal S."/>
            <person name="Phaonakrop N."/>
            <person name="Roytrakul S."/>
            <person name="Ingsriswang S."/>
            <person name="Tanapongpipat S."/>
            <person name="Roongsawang N."/>
        </authorList>
    </citation>
    <scope>NUCLEOTIDE SEQUENCE</scope>
    <source>
        <strain evidence="10">TBRC656</strain>
    </source>
</reference>
<dbReference type="Pfam" id="PF00241">
    <property type="entry name" value="Cofilin_ADF"/>
    <property type="match status" value="2"/>
</dbReference>
<comment type="subcellular location">
    <subcellularLocation>
        <location evidence="1">Cytoplasm</location>
        <location evidence="1">Cytoskeleton</location>
    </subcellularLocation>
</comment>
<dbReference type="PANTHER" id="PTHR13759:SF1">
    <property type="entry name" value="TWINFILIN"/>
    <property type="match status" value="1"/>
</dbReference>
<evidence type="ECO:0000256" key="8">
    <source>
        <dbReference type="SAM" id="MobiDB-lite"/>
    </source>
</evidence>
<dbReference type="SMART" id="SM00102">
    <property type="entry name" value="ADF"/>
    <property type="match status" value="2"/>
</dbReference>
<dbReference type="CDD" id="cd11285">
    <property type="entry name" value="ADF_Twf-N_like"/>
    <property type="match status" value="1"/>
</dbReference>
<name>A0A7R6UXJ7_9ASCO</name>
<evidence type="ECO:0000256" key="6">
    <source>
        <dbReference type="ARBA" id="ARBA00023212"/>
    </source>
</evidence>
<gene>
    <name evidence="10" type="primary">COF1</name>
</gene>
<dbReference type="Gene3D" id="3.40.20.10">
    <property type="entry name" value="Severin"/>
    <property type="match status" value="2"/>
</dbReference>
<evidence type="ECO:0000256" key="4">
    <source>
        <dbReference type="ARBA" id="ARBA00022737"/>
    </source>
</evidence>
<dbReference type="AlphaFoldDB" id="A0A7R6UXJ7"/>
<evidence type="ECO:0000313" key="10">
    <source>
        <dbReference type="EMBL" id="BCA90177.1"/>
    </source>
</evidence>
<dbReference type="PANTHER" id="PTHR13759">
    <property type="entry name" value="TWINFILIN"/>
    <property type="match status" value="1"/>
</dbReference>
<evidence type="ECO:0000256" key="2">
    <source>
        <dbReference type="ARBA" id="ARBA00009557"/>
    </source>
</evidence>
<keyword evidence="5" id="KW-0009">Actin-binding</keyword>
<evidence type="ECO:0000256" key="7">
    <source>
        <dbReference type="ARBA" id="ARBA00038532"/>
    </source>
</evidence>
<dbReference type="InterPro" id="IPR028458">
    <property type="entry name" value="Twinfilin"/>
</dbReference>
<dbReference type="GO" id="GO:0030042">
    <property type="term" value="P:actin filament depolymerization"/>
    <property type="evidence" value="ECO:0007669"/>
    <property type="project" value="TreeGrafter"/>
</dbReference>
<dbReference type="InterPro" id="IPR002108">
    <property type="entry name" value="ADF-H"/>
</dbReference>
<dbReference type="PROSITE" id="PS51263">
    <property type="entry name" value="ADF_H"/>
    <property type="match status" value="1"/>
</dbReference>
<proteinExistence type="inferred from homology"/>
<dbReference type="EMBL" id="LC527469">
    <property type="protein sequence ID" value="BCA90177.1"/>
    <property type="molecule type" value="Genomic_DNA"/>
</dbReference>
<comment type="subunit">
    <text evidence="7">Interacts with G-actin; ADP-actin form.</text>
</comment>
<dbReference type="GO" id="GO:0051016">
    <property type="term" value="P:barbed-end actin filament capping"/>
    <property type="evidence" value="ECO:0007669"/>
    <property type="project" value="TreeGrafter"/>
</dbReference>
<organism evidence="10">
    <name type="scientific">Ogataea thermomethanolica</name>
    <name type="common">nom. inval.</name>
    <dbReference type="NCBI Taxonomy" id="310468"/>
    <lineage>
        <taxon>Eukaryota</taxon>
        <taxon>Fungi</taxon>
        <taxon>Dikarya</taxon>
        <taxon>Ascomycota</taxon>
        <taxon>Saccharomycotina</taxon>
        <taxon>Pichiomycetes</taxon>
        <taxon>Pichiales</taxon>
        <taxon>Pichiaceae</taxon>
        <taxon>Ogataea</taxon>
    </lineage>
</organism>
<evidence type="ECO:0000256" key="5">
    <source>
        <dbReference type="ARBA" id="ARBA00023203"/>
    </source>
</evidence>
<protein>
    <submittedName>
        <fullName evidence="10">Cofilin</fullName>
    </submittedName>
</protein>